<dbReference type="InterPro" id="IPR043472">
    <property type="entry name" value="Macro_dom-like"/>
</dbReference>
<dbReference type="EMBL" id="UAUF01000013">
    <property type="protein sequence ID" value="SPZ09738.1"/>
    <property type="molecule type" value="Genomic_DNA"/>
</dbReference>
<evidence type="ECO:0000313" key="3">
    <source>
        <dbReference type="EMBL" id="SPZ09738.1"/>
    </source>
</evidence>
<reference evidence="2 5" key="2">
    <citation type="submission" date="2020-10" db="EMBL/GenBank/DDBJ databases">
        <title>Genome sequences of Pseudomonas isolates.</title>
        <authorList>
            <person name="Wessels L."/>
            <person name="Reich F."/>
            <person name="Hammerl J."/>
        </authorList>
    </citation>
    <scope>NUCLEOTIDE SEQUENCE [LARGE SCALE GENOMIC DNA]</scope>
    <source>
        <strain evidence="2 5">20-MO00624-0</strain>
    </source>
</reference>
<reference evidence="3 4" key="1">
    <citation type="submission" date="2018-06" db="EMBL/GenBank/DDBJ databases">
        <authorList>
            <consortium name="Pathogen Informatics"/>
            <person name="Doyle S."/>
        </authorList>
    </citation>
    <scope>NUCLEOTIDE SEQUENCE [LARGE SCALE GENOMIC DNA]</scope>
    <source>
        <strain evidence="3 4">NCTC11842</strain>
    </source>
</reference>
<dbReference type="EC" id="3.5.1.-" evidence="3"/>
<dbReference type="PANTHER" id="PTHR11106:SF27">
    <property type="entry name" value="MACRO DOMAIN-CONTAINING PROTEIN"/>
    <property type="match status" value="1"/>
</dbReference>
<dbReference type="SMART" id="SM00506">
    <property type="entry name" value="A1pp"/>
    <property type="match status" value="1"/>
</dbReference>
<dbReference type="InterPro" id="IPR002589">
    <property type="entry name" value="Macro_dom"/>
</dbReference>
<feature type="domain" description="Macro" evidence="1">
    <location>
        <begin position="1"/>
        <end position="168"/>
    </location>
</feature>
<name>A0A2X2CP82_PSELU</name>
<dbReference type="PANTHER" id="PTHR11106">
    <property type="entry name" value="GANGLIOSIDE INDUCED DIFFERENTIATION ASSOCIATED PROTEIN 2-RELATED"/>
    <property type="match status" value="1"/>
</dbReference>
<evidence type="ECO:0000313" key="5">
    <source>
        <dbReference type="Proteomes" id="UP000626180"/>
    </source>
</evidence>
<dbReference type="RefSeq" id="WP_010797611.1">
    <property type="nucleotide sequence ID" value="NZ_CP069262.1"/>
</dbReference>
<dbReference type="Proteomes" id="UP000250443">
    <property type="component" value="Unassembled WGS sequence"/>
</dbReference>
<accession>A0A2X2CP82</accession>
<organism evidence="3 4">
    <name type="scientific">Pseudomonas luteola</name>
    <dbReference type="NCBI Taxonomy" id="47886"/>
    <lineage>
        <taxon>Bacteria</taxon>
        <taxon>Pseudomonadati</taxon>
        <taxon>Pseudomonadota</taxon>
        <taxon>Gammaproteobacteria</taxon>
        <taxon>Pseudomonadales</taxon>
        <taxon>Pseudomonadaceae</taxon>
        <taxon>Pseudomonas</taxon>
    </lineage>
</organism>
<dbReference type="Pfam" id="PF01661">
    <property type="entry name" value="Macro"/>
    <property type="match status" value="1"/>
</dbReference>
<protein>
    <submittedName>
        <fullName evidence="2">O-acetyl-ADP-ribose deacetylase</fullName>
    </submittedName>
    <submittedName>
        <fullName evidence="3">Phophatase</fullName>
        <ecNumber evidence="3">3.5.1.-</ecNumber>
    </submittedName>
</protein>
<keyword evidence="5" id="KW-1185">Reference proteome</keyword>
<dbReference type="GO" id="GO:0061463">
    <property type="term" value="F:O-acetyl-ADP-ribose deacetylase activity"/>
    <property type="evidence" value="ECO:0007669"/>
    <property type="project" value="TreeGrafter"/>
</dbReference>
<dbReference type="NCBIfam" id="NF001664">
    <property type="entry name" value="PRK00431.1-6"/>
    <property type="match status" value="1"/>
</dbReference>
<dbReference type="PROSITE" id="PS51154">
    <property type="entry name" value="MACRO"/>
    <property type="match status" value="1"/>
</dbReference>
<keyword evidence="3" id="KW-0378">Hydrolase</keyword>
<evidence type="ECO:0000313" key="4">
    <source>
        <dbReference type="Proteomes" id="UP000250443"/>
    </source>
</evidence>
<evidence type="ECO:0000259" key="1">
    <source>
        <dbReference type="PROSITE" id="PS51154"/>
    </source>
</evidence>
<gene>
    <name evidence="3" type="primary">ymdB</name>
    <name evidence="2" type="ORF">IRZ65_00170</name>
    <name evidence="3" type="ORF">NCTC11842_03320</name>
</gene>
<dbReference type="AlphaFoldDB" id="A0A2X2CP82"/>
<sequence length="168" mass="17924">MKIRVWQGDITALDVDVIVNAANECLLGGSGVDGAIHRAAGPELLEYCRRLGRCPVGEARLTPGFNLQARFIIHTVGPVWSGGNSGEPEQLARCYRTTLALAESIDARTLAFPAISCGVYGYPAEQAARVAVSVLQEPRPEGSSVREVILVAFSTEMAEVLTNATLID</sequence>
<dbReference type="CDD" id="cd02908">
    <property type="entry name" value="Macro_OAADPr_deacetylase"/>
    <property type="match status" value="1"/>
</dbReference>
<evidence type="ECO:0000313" key="2">
    <source>
        <dbReference type="EMBL" id="MBF8639094.1"/>
    </source>
</evidence>
<dbReference type="Gene3D" id="3.40.220.10">
    <property type="entry name" value="Leucine Aminopeptidase, subunit E, domain 1"/>
    <property type="match status" value="1"/>
</dbReference>
<dbReference type="EMBL" id="JADMCD010000001">
    <property type="protein sequence ID" value="MBF8639094.1"/>
    <property type="molecule type" value="Genomic_DNA"/>
</dbReference>
<dbReference type="SUPFAM" id="SSF52949">
    <property type="entry name" value="Macro domain-like"/>
    <property type="match status" value="1"/>
</dbReference>
<proteinExistence type="predicted"/>
<dbReference type="Proteomes" id="UP000626180">
    <property type="component" value="Unassembled WGS sequence"/>
</dbReference>